<proteinExistence type="predicted"/>
<comment type="caution">
    <text evidence="1">The sequence shown here is derived from an EMBL/GenBank/DDBJ whole genome shotgun (WGS) entry which is preliminary data.</text>
</comment>
<dbReference type="STRING" id="197479.BFW38_01460"/>
<evidence type="ECO:0000313" key="2">
    <source>
        <dbReference type="Proteomes" id="UP000094291"/>
    </source>
</evidence>
<dbReference type="InterPro" id="IPR008551">
    <property type="entry name" value="TANGO2"/>
</dbReference>
<gene>
    <name evidence="1" type="ORF">BFW38_01460</name>
</gene>
<dbReference type="AlphaFoldDB" id="A0A1E2V5Z9"/>
<evidence type="ECO:0000313" key="1">
    <source>
        <dbReference type="EMBL" id="ODC02404.1"/>
    </source>
</evidence>
<evidence type="ECO:0008006" key="3">
    <source>
        <dbReference type="Google" id="ProtNLM"/>
    </source>
</evidence>
<protein>
    <recommendedName>
        <fullName evidence="3">NRDE family protein</fullName>
    </recommendedName>
</protein>
<sequence>MCLLAIAWQSHLDFPLVMAANRDEFHSRPTQPAYHWASDRITGGQDVEAGGSWLLTHNNGRWAALTNFREPNTMGRQPGYRSRGELPLKALEQAPETLASWLTTQTDQYLGYNLIWGDQEQAWWFSNRHPTQPQRLTSGLYILSNAALDTPWPKSERLRDLMQQWLNTPHPDLMALWPILKDRHRPTDDELPDTGIGLEWERLLSTPFIESPEYGTRASTIVYQSAHGCGQLMERSFNAQAQCVGERHLKWSLE</sequence>
<dbReference type="Proteomes" id="UP000094291">
    <property type="component" value="Unassembled WGS sequence"/>
</dbReference>
<dbReference type="PANTHER" id="PTHR17985">
    <property type="entry name" value="SER/THR-RICH PROTEIN T10 IN DGCR REGION"/>
    <property type="match status" value="1"/>
</dbReference>
<dbReference type="RefSeq" id="WP_068996789.1">
    <property type="nucleotide sequence ID" value="NZ_MDTQ01000001.1"/>
</dbReference>
<organism evidence="1 2">
    <name type="scientific">Terasakiispira papahanaumokuakeensis</name>
    <dbReference type="NCBI Taxonomy" id="197479"/>
    <lineage>
        <taxon>Bacteria</taxon>
        <taxon>Pseudomonadati</taxon>
        <taxon>Pseudomonadota</taxon>
        <taxon>Gammaproteobacteria</taxon>
        <taxon>Oceanospirillales</taxon>
        <taxon>Terasakiispira</taxon>
    </lineage>
</organism>
<keyword evidence="2" id="KW-1185">Reference proteome</keyword>
<dbReference type="EMBL" id="MDTQ01000001">
    <property type="protein sequence ID" value="ODC02404.1"/>
    <property type="molecule type" value="Genomic_DNA"/>
</dbReference>
<dbReference type="PANTHER" id="PTHR17985:SF8">
    <property type="entry name" value="TRANSPORT AND GOLGI ORGANIZATION PROTEIN 2 HOMOLOG"/>
    <property type="match status" value="1"/>
</dbReference>
<reference evidence="1 2" key="1">
    <citation type="submission" date="2016-08" db="EMBL/GenBank/DDBJ databases">
        <authorList>
            <person name="Seilhamer J.J."/>
        </authorList>
    </citation>
    <scope>NUCLEOTIDE SEQUENCE [LARGE SCALE GENOMIC DNA]</scope>
    <source>
        <strain evidence="1 2">PH27A</strain>
    </source>
</reference>
<name>A0A1E2V5Z9_9GAMM</name>
<dbReference type="Pfam" id="PF05742">
    <property type="entry name" value="TANGO2"/>
    <property type="match status" value="1"/>
</dbReference>
<dbReference type="OrthoDB" id="4380123at2"/>
<accession>A0A1E2V5Z9</accession>